<protein>
    <submittedName>
        <fullName evidence="2">MarR family transcriptional regulator</fullName>
    </submittedName>
</protein>
<proteinExistence type="predicted"/>
<dbReference type="SUPFAM" id="SSF46785">
    <property type="entry name" value="Winged helix' DNA-binding domain"/>
    <property type="match status" value="1"/>
</dbReference>
<dbReference type="InterPro" id="IPR039422">
    <property type="entry name" value="MarR/SlyA-like"/>
</dbReference>
<keyword evidence="3" id="KW-1185">Reference proteome</keyword>
<accession>A0A9X1MCM9</accession>
<dbReference type="PANTHER" id="PTHR33164">
    <property type="entry name" value="TRANSCRIPTIONAL REGULATOR, MARR FAMILY"/>
    <property type="match status" value="1"/>
</dbReference>
<dbReference type="InterPro" id="IPR036390">
    <property type="entry name" value="WH_DNA-bd_sf"/>
</dbReference>
<dbReference type="InterPro" id="IPR000835">
    <property type="entry name" value="HTH_MarR-typ"/>
</dbReference>
<feature type="domain" description="HTH marR-type" evidence="1">
    <location>
        <begin position="23"/>
        <end position="158"/>
    </location>
</feature>
<dbReference type="GO" id="GO:0003700">
    <property type="term" value="F:DNA-binding transcription factor activity"/>
    <property type="evidence" value="ECO:0007669"/>
    <property type="project" value="InterPro"/>
</dbReference>
<dbReference type="Gene3D" id="1.10.10.10">
    <property type="entry name" value="Winged helix-like DNA-binding domain superfamily/Winged helix DNA-binding domain"/>
    <property type="match status" value="1"/>
</dbReference>
<evidence type="ECO:0000259" key="1">
    <source>
        <dbReference type="PROSITE" id="PS50995"/>
    </source>
</evidence>
<dbReference type="EMBL" id="JAJFZV010000005">
    <property type="protein sequence ID" value="MCC3297518.1"/>
    <property type="molecule type" value="Genomic_DNA"/>
</dbReference>
<dbReference type="Proteomes" id="UP001139158">
    <property type="component" value="Unassembled WGS sequence"/>
</dbReference>
<name>A0A9X1MCM9_9MICC</name>
<dbReference type="GO" id="GO:0006950">
    <property type="term" value="P:response to stress"/>
    <property type="evidence" value="ECO:0007669"/>
    <property type="project" value="TreeGrafter"/>
</dbReference>
<dbReference type="RefSeq" id="WP_227895405.1">
    <property type="nucleotide sequence ID" value="NZ_CP099466.1"/>
</dbReference>
<dbReference type="PANTHER" id="PTHR33164:SF104">
    <property type="entry name" value="TRANSCRIPTIONAL REGULATORY PROTEIN"/>
    <property type="match status" value="1"/>
</dbReference>
<organism evidence="2 3">
    <name type="scientific">Arthrobacter caoxuetaonis</name>
    <dbReference type="NCBI Taxonomy" id="2886935"/>
    <lineage>
        <taxon>Bacteria</taxon>
        <taxon>Bacillati</taxon>
        <taxon>Actinomycetota</taxon>
        <taxon>Actinomycetes</taxon>
        <taxon>Micrococcales</taxon>
        <taxon>Micrococcaceae</taxon>
        <taxon>Arthrobacter</taxon>
    </lineage>
</organism>
<dbReference type="PROSITE" id="PS50995">
    <property type="entry name" value="HTH_MARR_2"/>
    <property type="match status" value="1"/>
</dbReference>
<comment type="caution">
    <text evidence="2">The sequence shown here is derived from an EMBL/GenBank/DDBJ whole genome shotgun (WGS) entry which is preliminary data.</text>
</comment>
<dbReference type="PRINTS" id="PR00598">
    <property type="entry name" value="HTHMARR"/>
</dbReference>
<evidence type="ECO:0000313" key="2">
    <source>
        <dbReference type="EMBL" id="MCC3297518.1"/>
    </source>
</evidence>
<dbReference type="AlphaFoldDB" id="A0A9X1MCM9"/>
<sequence length="158" mass="16973">MSDHVDNVLAQWAAERPDLDVSPMAVLGRLSRASRRLDSELAQTFATHNLDAAGFDVLATLRRAGAPYALSPKDLAAGAMVTSAAVAQRLNKLEARGLVERSRNDDDGRSTRVTLTETGRQLVDAALPDHVATEHRLLEPLTGVERQTLAKLLAKLGG</sequence>
<dbReference type="Pfam" id="PF12802">
    <property type="entry name" value="MarR_2"/>
    <property type="match status" value="1"/>
</dbReference>
<gene>
    <name evidence="2" type="ORF">LJ757_06820</name>
</gene>
<dbReference type="InterPro" id="IPR036388">
    <property type="entry name" value="WH-like_DNA-bd_sf"/>
</dbReference>
<evidence type="ECO:0000313" key="3">
    <source>
        <dbReference type="Proteomes" id="UP001139158"/>
    </source>
</evidence>
<reference evidence="2" key="1">
    <citation type="submission" date="2021-10" db="EMBL/GenBank/DDBJ databases">
        <title>Novel species in genus Arthrobacter.</title>
        <authorList>
            <person name="Liu Y."/>
        </authorList>
    </citation>
    <scope>NUCLEOTIDE SEQUENCE</scope>
    <source>
        <strain evidence="2">Zg-Y453</strain>
    </source>
</reference>
<dbReference type="SMART" id="SM00347">
    <property type="entry name" value="HTH_MARR"/>
    <property type="match status" value="1"/>
</dbReference>